<dbReference type="InterPro" id="IPR021729">
    <property type="entry name" value="DUF3298"/>
</dbReference>
<accession>A0A832MLD3</accession>
<dbReference type="InterPro" id="IPR025303">
    <property type="entry name" value="PdaC"/>
</dbReference>
<dbReference type="Pfam" id="PF11738">
    <property type="entry name" value="DUF3298"/>
    <property type="match status" value="1"/>
</dbReference>
<feature type="domain" description="DUF3298" evidence="1">
    <location>
        <begin position="160"/>
        <end position="237"/>
    </location>
</feature>
<dbReference type="InterPro" id="IPR037126">
    <property type="entry name" value="PdaC/RsiV-like_sf"/>
</dbReference>
<dbReference type="Gene3D" id="3.30.565.40">
    <property type="entry name" value="Fervidobacterium nodosum Rt17-B1 like"/>
    <property type="match status" value="1"/>
</dbReference>
<dbReference type="EMBL" id="DTKQ01000002">
    <property type="protein sequence ID" value="HGZ78369.1"/>
    <property type="molecule type" value="Genomic_DNA"/>
</dbReference>
<comment type="caution">
    <text evidence="3">The sequence shown here is derived from an EMBL/GenBank/DDBJ whole genome shotgun (WGS) entry which is preliminary data.</text>
</comment>
<evidence type="ECO:0000313" key="3">
    <source>
        <dbReference type="EMBL" id="HGZ78369.1"/>
    </source>
</evidence>
<dbReference type="Gene3D" id="3.90.640.20">
    <property type="entry name" value="Heat-shock cognate protein, ATPase"/>
    <property type="match status" value="1"/>
</dbReference>
<sequence length="247" mass="28673">MIQYRSGVVRVRKLLLIFFLFLPISVAVSLSFQGEFTDLIELKILEKRIENELIKVDLRIPWLKIAKDVEFSKSFNREIEERFTLLVNRVLEDAKWVQNDPILSSSLPYSLWSRTIVTHLSGELLSCVIYVSHYTGGAHEHLNVFSYTVDLVERKILKLKDLFNDSFDYEGLMKQYLIEQFKSQPELFLPNAIDELRQLDVEQLAFTVSKAGLTLYFPPYVVSPFALGILDITIPWSKFQDGLKLSF</sequence>
<protein>
    <submittedName>
        <fullName evidence="3">DUF3298/DUF4163 domain-containing protein</fullName>
    </submittedName>
</protein>
<feature type="domain" description="Deacetylase PdaC" evidence="2">
    <location>
        <begin position="50"/>
        <end position="139"/>
    </location>
</feature>
<evidence type="ECO:0000259" key="1">
    <source>
        <dbReference type="Pfam" id="PF11738"/>
    </source>
</evidence>
<organism evidence="3">
    <name type="scientific">Pseudothermotoga hypogea</name>
    <dbReference type="NCBI Taxonomy" id="57487"/>
    <lineage>
        <taxon>Bacteria</taxon>
        <taxon>Thermotogati</taxon>
        <taxon>Thermotogota</taxon>
        <taxon>Thermotogae</taxon>
        <taxon>Thermotogales</taxon>
        <taxon>Thermotogaceae</taxon>
        <taxon>Pseudothermotoga</taxon>
    </lineage>
</organism>
<gene>
    <name evidence="3" type="ORF">ENW55_00095</name>
</gene>
<evidence type="ECO:0000259" key="2">
    <source>
        <dbReference type="Pfam" id="PF13739"/>
    </source>
</evidence>
<reference evidence="3" key="1">
    <citation type="journal article" date="2020" name="mSystems">
        <title>Genome- and Community-Level Interaction Insights into Carbon Utilization and Element Cycling Functions of Hydrothermarchaeota in Hydrothermal Sediment.</title>
        <authorList>
            <person name="Zhou Z."/>
            <person name="Liu Y."/>
            <person name="Xu W."/>
            <person name="Pan J."/>
            <person name="Luo Z.H."/>
            <person name="Li M."/>
        </authorList>
    </citation>
    <scope>NUCLEOTIDE SEQUENCE [LARGE SCALE GENOMIC DNA]</scope>
    <source>
        <strain evidence="3">SpSt-86</strain>
    </source>
</reference>
<proteinExistence type="predicted"/>
<dbReference type="Pfam" id="PF13739">
    <property type="entry name" value="PdaC"/>
    <property type="match status" value="1"/>
</dbReference>
<dbReference type="AlphaFoldDB" id="A0A832MLD3"/>
<name>A0A832MLD3_9THEM</name>